<evidence type="ECO:0000313" key="3">
    <source>
        <dbReference type="Proteomes" id="UP000183760"/>
    </source>
</evidence>
<evidence type="ECO:0000313" key="2">
    <source>
        <dbReference type="EMBL" id="SEU21938.1"/>
    </source>
</evidence>
<dbReference type="AlphaFoldDB" id="A0A511T245"/>
<reference evidence="2 3" key="1">
    <citation type="submission" date="2016-10" db="EMBL/GenBank/DDBJ databases">
        <authorList>
            <person name="Varghese N."/>
            <person name="Submissions S."/>
        </authorList>
    </citation>
    <scope>NUCLEOTIDE SEQUENCE [LARGE SCALE GENOMIC DNA]</scope>
    <source>
        <strain evidence="2 3">DSM 16525</strain>
    </source>
</reference>
<dbReference type="RefSeq" id="WP_074956270.1">
    <property type="nucleotide sequence ID" value="NZ_BJXR01000027.1"/>
</dbReference>
<dbReference type="Proteomes" id="UP000183760">
    <property type="component" value="Unassembled WGS sequence"/>
</dbReference>
<evidence type="ECO:0000313" key="1">
    <source>
        <dbReference type="EMBL" id="GEN08230.1"/>
    </source>
</evidence>
<dbReference type="STRING" id="1334629.MFUL124B02_29645"/>
<name>A0A511T245_MYXFU</name>
<dbReference type="EMBL" id="FOIB01000006">
    <property type="protein sequence ID" value="SEU21938.1"/>
    <property type="molecule type" value="Genomic_DNA"/>
</dbReference>
<reference evidence="1 4" key="2">
    <citation type="submission" date="2019-07" db="EMBL/GenBank/DDBJ databases">
        <title>Whole genome shotgun sequence of Myxococcus fulvus NBRC 100333.</title>
        <authorList>
            <person name="Hosoyama A."/>
            <person name="Uohara A."/>
            <person name="Ohji S."/>
            <person name="Ichikawa N."/>
        </authorList>
    </citation>
    <scope>NUCLEOTIDE SEQUENCE [LARGE SCALE GENOMIC DNA]</scope>
    <source>
        <strain evidence="1 4">NBRC 100333</strain>
    </source>
</reference>
<gene>
    <name evidence="1" type="ORF">MFU01_32670</name>
    <name evidence="2" type="ORF">SAMN05443572_106344</name>
</gene>
<accession>A0A511T245</accession>
<dbReference type="EMBL" id="BJXR01000027">
    <property type="protein sequence ID" value="GEN08230.1"/>
    <property type="molecule type" value="Genomic_DNA"/>
</dbReference>
<proteinExistence type="predicted"/>
<dbReference type="Proteomes" id="UP000321514">
    <property type="component" value="Unassembled WGS sequence"/>
</dbReference>
<comment type="caution">
    <text evidence="1">The sequence shown here is derived from an EMBL/GenBank/DDBJ whole genome shotgun (WGS) entry which is preliminary data.</text>
</comment>
<organism evidence="1 4">
    <name type="scientific">Myxococcus fulvus</name>
    <dbReference type="NCBI Taxonomy" id="33"/>
    <lineage>
        <taxon>Bacteria</taxon>
        <taxon>Pseudomonadati</taxon>
        <taxon>Myxococcota</taxon>
        <taxon>Myxococcia</taxon>
        <taxon>Myxococcales</taxon>
        <taxon>Cystobacterineae</taxon>
        <taxon>Myxococcaceae</taxon>
        <taxon>Myxococcus</taxon>
    </lineage>
</organism>
<evidence type="ECO:0000313" key="4">
    <source>
        <dbReference type="Proteomes" id="UP000321514"/>
    </source>
</evidence>
<keyword evidence="3" id="KW-1185">Reference proteome</keyword>
<dbReference type="OrthoDB" id="5381191at2"/>
<sequence length="271" mass="28713">MRHLDDEALSALARREPDAVTYFREHLATACEACEGYLATHSGPDLLDGRVDAVLLALSPPRPQAPLDEVGLARVKKQLRAPPRWDAQRWGVVAGAVAAALLAVVVVPRVRQSDAGVEVGTDSLAPGVKGQVGKIALELAVVARGADGSLRRLDPDTQVAAGDVLLLRYHATEAGTGLLFQQRAEQEPELLGTFVLEAGTHDLRDPQGLSGVSLEGESGPVTLWLAATPSGLEPSPDEVRRVLVGGGERWEQGTLAVTRFDVRVGSGENPR</sequence>
<protein>
    <submittedName>
        <fullName evidence="1">Uncharacterized protein</fullName>
    </submittedName>
</protein>